<feature type="transmembrane region" description="Helical" evidence="8">
    <location>
        <begin position="253"/>
        <end position="272"/>
    </location>
</feature>
<protein>
    <submittedName>
        <fullName evidence="10">MFS transporter</fullName>
    </submittedName>
</protein>
<name>A0A0P0D8P8_9FLAO</name>
<feature type="transmembrane region" description="Helical" evidence="8">
    <location>
        <begin position="284"/>
        <end position="301"/>
    </location>
</feature>
<dbReference type="GO" id="GO:0022857">
    <property type="term" value="F:transmembrane transporter activity"/>
    <property type="evidence" value="ECO:0007669"/>
    <property type="project" value="InterPro"/>
</dbReference>
<dbReference type="InterPro" id="IPR005829">
    <property type="entry name" value="Sugar_transporter_CS"/>
</dbReference>
<dbReference type="Proteomes" id="UP000057981">
    <property type="component" value="Chromosome"/>
</dbReference>
<feature type="transmembrane region" description="Helical" evidence="8">
    <location>
        <begin position="48"/>
        <end position="67"/>
    </location>
</feature>
<evidence type="ECO:0000256" key="5">
    <source>
        <dbReference type="ARBA" id="ARBA00022692"/>
    </source>
</evidence>
<feature type="domain" description="Major facilitator superfamily (MFS) profile" evidence="9">
    <location>
        <begin position="8"/>
        <end position="404"/>
    </location>
</feature>
<dbReference type="PROSITE" id="PS50850">
    <property type="entry name" value="MFS"/>
    <property type="match status" value="1"/>
</dbReference>
<feature type="transmembrane region" description="Helical" evidence="8">
    <location>
        <begin position="379"/>
        <end position="400"/>
    </location>
</feature>
<comment type="subcellular location">
    <subcellularLocation>
        <location evidence="3">Cell membrane</location>
    </subcellularLocation>
    <subcellularLocation>
        <location evidence="2">Membrane</location>
        <topology evidence="2">Multi-pass membrane protein</topology>
    </subcellularLocation>
</comment>
<evidence type="ECO:0000259" key="9">
    <source>
        <dbReference type="PROSITE" id="PS50850"/>
    </source>
</evidence>
<keyword evidence="6 8" id="KW-1133">Transmembrane helix</keyword>
<evidence type="ECO:0000256" key="1">
    <source>
        <dbReference type="ARBA" id="ARBA00003279"/>
    </source>
</evidence>
<evidence type="ECO:0000313" key="10">
    <source>
        <dbReference type="EMBL" id="ALJ04108.1"/>
    </source>
</evidence>
<dbReference type="AlphaFoldDB" id="A0A0P0D8P8"/>
<evidence type="ECO:0000256" key="2">
    <source>
        <dbReference type="ARBA" id="ARBA00004141"/>
    </source>
</evidence>
<dbReference type="PATRIC" id="fig|1736674.3.peg.537"/>
<dbReference type="InterPro" id="IPR020846">
    <property type="entry name" value="MFS_dom"/>
</dbReference>
<feature type="transmembrane region" description="Helical" evidence="8">
    <location>
        <begin position="137"/>
        <end position="158"/>
    </location>
</feature>
<dbReference type="InterPro" id="IPR011701">
    <property type="entry name" value="MFS"/>
</dbReference>
<organism evidence="10 11">
    <name type="scientific">Pseudalgibacter alginicilyticus</name>
    <dbReference type="NCBI Taxonomy" id="1736674"/>
    <lineage>
        <taxon>Bacteria</taxon>
        <taxon>Pseudomonadati</taxon>
        <taxon>Bacteroidota</taxon>
        <taxon>Flavobacteriia</taxon>
        <taxon>Flavobacteriales</taxon>
        <taxon>Flavobacteriaceae</taxon>
        <taxon>Pseudalgibacter</taxon>
    </lineage>
</organism>
<feature type="transmembrane region" description="Helical" evidence="8">
    <location>
        <begin position="164"/>
        <end position="185"/>
    </location>
</feature>
<evidence type="ECO:0000256" key="6">
    <source>
        <dbReference type="ARBA" id="ARBA00022989"/>
    </source>
</evidence>
<reference evidence="10 11" key="1">
    <citation type="submission" date="2015-10" db="EMBL/GenBank/DDBJ databases">
        <authorList>
            <person name="Gilbert D.G."/>
        </authorList>
    </citation>
    <scope>NUCLEOTIDE SEQUENCE [LARGE SCALE GENOMIC DNA]</scope>
    <source>
        <strain evidence="11">HZ-22</strain>
    </source>
</reference>
<dbReference type="KEGG" id="ahz:APS56_02600"/>
<keyword evidence="11" id="KW-1185">Reference proteome</keyword>
<evidence type="ECO:0000256" key="8">
    <source>
        <dbReference type="SAM" id="Phobius"/>
    </source>
</evidence>
<dbReference type="STRING" id="1736674.APS56_02600"/>
<evidence type="ECO:0000256" key="3">
    <source>
        <dbReference type="ARBA" id="ARBA00004236"/>
    </source>
</evidence>
<accession>A0A0P0D8P8</accession>
<dbReference type="PRINTS" id="PR01035">
    <property type="entry name" value="TCRTETA"/>
</dbReference>
<dbReference type="GO" id="GO:0016020">
    <property type="term" value="C:membrane"/>
    <property type="evidence" value="ECO:0007669"/>
    <property type="project" value="UniProtKB-SubCell"/>
</dbReference>
<feature type="transmembrane region" description="Helical" evidence="8">
    <location>
        <begin position="79"/>
        <end position="98"/>
    </location>
</feature>
<dbReference type="PANTHER" id="PTHR23507:SF1">
    <property type="entry name" value="FI18259P1-RELATED"/>
    <property type="match status" value="1"/>
</dbReference>
<proteinExistence type="inferred from homology"/>
<feature type="transmembrane region" description="Helical" evidence="8">
    <location>
        <begin position="104"/>
        <end position="125"/>
    </location>
</feature>
<dbReference type="PANTHER" id="PTHR23507">
    <property type="entry name" value="ZGC:174356"/>
    <property type="match status" value="1"/>
</dbReference>
<dbReference type="InterPro" id="IPR036259">
    <property type="entry name" value="MFS_trans_sf"/>
</dbReference>
<comment type="function">
    <text evidence="1">Resistance to tetracycline by an active tetracycline efflux. This is an energy-dependent process that decreases the accumulation of the antibiotic in whole cells. This protein functions as a metal-tetracycline/H(+) antiporter.</text>
</comment>
<dbReference type="EMBL" id="CP012898">
    <property type="protein sequence ID" value="ALJ04108.1"/>
    <property type="molecule type" value="Genomic_DNA"/>
</dbReference>
<keyword evidence="7 8" id="KW-0472">Membrane</keyword>
<dbReference type="OrthoDB" id="9793283at2"/>
<evidence type="ECO:0000256" key="7">
    <source>
        <dbReference type="ARBA" id="ARBA00023136"/>
    </source>
</evidence>
<dbReference type="RefSeq" id="WP_054724501.1">
    <property type="nucleotide sequence ID" value="NZ_CP012898.1"/>
</dbReference>
<dbReference type="InterPro" id="IPR001958">
    <property type="entry name" value="Tet-R_TetA/multi-R_MdtG-like"/>
</dbReference>
<keyword evidence="5 8" id="KW-0812">Transmembrane</keyword>
<gene>
    <name evidence="10" type="ORF">APS56_02600</name>
</gene>
<dbReference type="Gene3D" id="1.20.1250.20">
    <property type="entry name" value="MFS general substrate transporter like domains"/>
    <property type="match status" value="1"/>
</dbReference>
<comment type="similarity">
    <text evidence="4">Belongs to the major facilitator superfamily. TCR/Tet family.</text>
</comment>
<feature type="transmembrane region" description="Helical" evidence="8">
    <location>
        <begin position="217"/>
        <end position="241"/>
    </location>
</feature>
<evidence type="ECO:0000256" key="4">
    <source>
        <dbReference type="ARBA" id="ARBA00007520"/>
    </source>
</evidence>
<dbReference type="CDD" id="cd17388">
    <property type="entry name" value="MFS_TetA"/>
    <property type="match status" value="1"/>
</dbReference>
<sequence length="412" mass="45371">MTKSPKKSIIFVLIVTALDTAGLGIIYPVLPQLIEDLVNTDISTAATYGGWLTFAYALMQFFFAPVLGNLSDRYGRRSVLLISLFGFTLDYLFLAFAQNIIWLFIGRIIAGITGASYSVAAASIADISTDENRTKNFGYINAAYSSGLIIGPVIGGLLGQFGTHIPFIAAAVLSFGNFVFGYFMFPDTLDKSDRRKFELKRANPFGSFKHLSKFPTIITLIVAMFFMAIAGHSMPSVWAYFTIEKFDWNVELIGYSLAFLGLLSIIVQSWLVGILAKKLGDDKMTIFGLLFSIVGYLLIAFSNVEWLLIPAMIINVIGSVQRTGFQSIISSQVSKSEQGELQGSLSSLLGLATIIAPPLLTMVFTHFTKNESSDIYFPGAPYLIAVFLTIISLIIMFINYKNRKKPVANKRI</sequence>
<dbReference type="Pfam" id="PF07690">
    <property type="entry name" value="MFS_1"/>
    <property type="match status" value="1"/>
</dbReference>
<dbReference type="SUPFAM" id="SSF103473">
    <property type="entry name" value="MFS general substrate transporter"/>
    <property type="match status" value="1"/>
</dbReference>
<evidence type="ECO:0000313" key="11">
    <source>
        <dbReference type="Proteomes" id="UP000057981"/>
    </source>
</evidence>
<dbReference type="PROSITE" id="PS00216">
    <property type="entry name" value="SUGAR_TRANSPORT_1"/>
    <property type="match status" value="1"/>
</dbReference>